<dbReference type="AlphaFoldDB" id="A0A4Q9PLU3"/>
<keyword evidence="1" id="KW-0472">Membrane</keyword>
<proteinExistence type="predicted"/>
<evidence type="ECO:0000256" key="1">
    <source>
        <dbReference type="SAM" id="Phobius"/>
    </source>
</evidence>
<organism evidence="2 3">
    <name type="scientific">Dichomitus squalens</name>
    <dbReference type="NCBI Taxonomy" id="114155"/>
    <lineage>
        <taxon>Eukaryota</taxon>
        <taxon>Fungi</taxon>
        <taxon>Dikarya</taxon>
        <taxon>Basidiomycota</taxon>
        <taxon>Agaricomycotina</taxon>
        <taxon>Agaricomycetes</taxon>
        <taxon>Polyporales</taxon>
        <taxon>Polyporaceae</taxon>
        <taxon>Dichomitus</taxon>
    </lineage>
</organism>
<dbReference type="Proteomes" id="UP000292082">
    <property type="component" value="Unassembled WGS sequence"/>
</dbReference>
<reference evidence="2 3" key="1">
    <citation type="submission" date="2019-01" db="EMBL/GenBank/DDBJ databases">
        <title>Draft genome sequences of three monokaryotic isolates of the white-rot basidiomycete fungus Dichomitus squalens.</title>
        <authorList>
            <consortium name="DOE Joint Genome Institute"/>
            <person name="Lopez S.C."/>
            <person name="Andreopoulos B."/>
            <person name="Pangilinan J."/>
            <person name="Lipzen A."/>
            <person name="Riley R."/>
            <person name="Ahrendt S."/>
            <person name="Ng V."/>
            <person name="Barry K."/>
            <person name="Daum C."/>
            <person name="Grigoriev I.V."/>
            <person name="Hilden K.S."/>
            <person name="Makela M.R."/>
            <person name="de Vries R.P."/>
        </authorList>
    </citation>
    <scope>NUCLEOTIDE SEQUENCE [LARGE SCALE GENOMIC DNA]</scope>
    <source>
        <strain evidence="2 3">CBS 464.89</strain>
    </source>
</reference>
<protein>
    <submittedName>
        <fullName evidence="2">Uncharacterized protein</fullName>
    </submittedName>
</protein>
<name>A0A4Q9PLU3_9APHY</name>
<keyword evidence="1" id="KW-0812">Transmembrane</keyword>
<dbReference type="EMBL" id="ML145173">
    <property type="protein sequence ID" value="TBU55179.1"/>
    <property type="molecule type" value="Genomic_DNA"/>
</dbReference>
<feature type="transmembrane region" description="Helical" evidence="1">
    <location>
        <begin position="111"/>
        <end position="129"/>
    </location>
</feature>
<accession>A0A4Q9PLU3</accession>
<evidence type="ECO:0000313" key="3">
    <source>
        <dbReference type="Proteomes" id="UP000292082"/>
    </source>
</evidence>
<sequence length="212" mass="23111">MSTNASKMLLATLPPVPSLNSTFGAMLIGTFTGLVLYGLSLHQTLHYFLTYTGDTRLLKLMILCLSFYIRRVYLLGYGYQYVAIPATLFMLSGTASFTTACTVEAFSKTTFVAFSRVVVMYFIAVLTVLNSRRSLMSSTASSEGDFGTFGLSAPQQKSVRLPASARLDILRGPSGSDGPVIDIGKWQTPAAEQTIDRYKVRDGDSANLHEDV</sequence>
<gene>
    <name evidence="2" type="ORF">BD310DRAFT_826347</name>
</gene>
<keyword evidence="3" id="KW-1185">Reference proteome</keyword>
<evidence type="ECO:0000313" key="2">
    <source>
        <dbReference type="EMBL" id="TBU55179.1"/>
    </source>
</evidence>
<feature type="transmembrane region" description="Helical" evidence="1">
    <location>
        <begin position="72"/>
        <end position="91"/>
    </location>
</feature>
<keyword evidence="1" id="KW-1133">Transmembrane helix</keyword>